<gene>
    <name evidence="8" type="ORF">GGR89_000333</name>
</gene>
<dbReference type="Pfam" id="PF03631">
    <property type="entry name" value="Virul_fac_BrkB"/>
    <property type="match status" value="1"/>
</dbReference>
<organism evidence="8 9">
    <name type="scientific">Sphingomonas trueperi</name>
    <dbReference type="NCBI Taxonomy" id="53317"/>
    <lineage>
        <taxon>Bacteria</taxon>
        <taxon>Pseudomonadati</taxon>
        <taxon>Pseudomonadota</taxon>
        <taxon>Alphaproteobacteria</taxon>
        <taxon>Sphingomonadales</taxon>
        <taxon>Sphingomonadaceae</taxon>
        <taxon>Sphingomonas</taxon>
    </lineage>
</organism>
<keyword evidence="2" id="KW-1003">Cell membrane</keyword>
<dbReference type="InterPro" id="IPR017039">
    <property type="entry name" value="Virul_fac_BrkB"/>
</dbReference>
<dbReference type="AlphaFoldDB" id="A0A7X5XVD7"/>
<evidence type="ECO:0000256" key="3">
    <source>
        <dbReference type="ARBA" id="ARBA00022692"/>
    </source>
</evidence>
<keyword evidence="5 7" id="KW-0472">Membrane</keyword>
<feature type="transmembrane region" description="Helical" evidence="7">
    <location>
        <begin position="205"/>
        <end position="229"/>
    </location>
</feature>
<proteinExistence type="predicted"/>
<keyword evidence="4 7" id="KW-1133">Transmembrane helix</keyword>
<dbReference type="PIRSF" id="PIRSF035875">
    <property type="entry name" value="RNase_BN"/>
    <property type="match status" value="1"/>
</dbReference>
<feature type="region of interest" description="Disordered" evidence="6">
    <location>
        <begin position="1"/>
        <end position="20"/>
    </location>
</feature>
<evidence type="ECO:0000256" key="4">
    <source>
        <dbReference type="ARBA" id="ARBA00022989"/>
    </source>
</evidence>
<feature type="transmembrane region" description="Helical" evidence="7">
    <location>
        <begin position="241"/>
        <end position="262"/>
    </location>
</feature>
<protein>
    <submittedName>
        <fullName evidence="8">Membrane protein</fullName>
    </submittedName>
</protein>
<evidence type="ECO:0000256" key="6">
    <source>
        <dbReference type="SAM" id="MobiDB-lite"/>
    </source>
</evidence>
<evidence type="ECO:0000256" key="2">
    <source>
        <dbReference type="ARBA" id="ARBA00022475"/>
    </source>
</evidence>
<name>A0A7X5XVD7_9SPHN</name>
<dbReference type="GO" id="GO:0005886">
    <property type="term" value="C:plasma membrane"/>
    <property type="evidence" value="ECO:0007669"/>
    <property type="project" value="UniProtKB-SubCell"/>
</dbReference>
<dbReference type="Proteomes" id="UP000531251">
    <property type="component" value="Unassembled WGS sequence"/>
</dbReference>
<reference evidence="8 9" key="1">
    <citation type="submission" date="2020-03" db="EMBL/GenBank/DDBJ databases">
        <title>Genomic Encyclopedia of Type Strains, Phase IV (KMG-IV): sequencing the most valuable type-strain genomes for metagenomic binning, comparative biology and taxonomic classification.</title>
        <authorList>
            <person name="Goeker M."/>
        </authorList>
    </citation>
    <scope>NUCLEOTIDE SEQUENCE [LARGE SCALE GENOMIC DNA]</scope>
    <source>
        <strain evidence="8 9">DSM 7225</strain>
    </source>
</reference>
<feature type="transmembrane region" description="Helical" evidence="7">
    <location>
        <begin position="274"/>
        <end position="294"/>
    </location>
</feature>
<dbReference type="EMBL" id="JAATJB010000001">
    <property type="protein sequence ID" value="NJB96041.1"/>
    <property type="molecule type" value="Genomic_DNA"/>
</dbReference>
<evidence type="ECO:0000256" key="7">
    <source>
        <dbReference type="SAM" id="Phobius"/>
    </source>
</evidence>
<feature type="transmembrane region" description="Helical" evidence="7">
    <location>
        <begin position="162"/>
        <end position="185"/>
    </location>
</feature>
<dbReference type="PANTHER" id="PTHR30213">
    <property type="entry name" value="INNER MEMBRANE PROTEIN YHJD"/>
    <property type="match status" value="1"/>
</dbReference>
<feature type="transmembrane region" description="Helical" evidence="7">
    <location>
        <begin position="122"/>
        <end position="141"/>
    </location>
</feature>
<dbReference type="RefSeq" id="WP_206434317.1">
    <property type="nucleotide sequence ID" value="NZ_BAAADY010000044.1"/>
</dbReference>
<evidence type="ECO:0000256" key="5">
    <source>
        <dbReference type="ARBA" id="ARBA00023136"/>
    </source>
</evidence>
<comment type="subcellular location">
    <subcellularLocation>
        <location evidence="1">Cell membrane</location>
        <topology evidence="1">Multi-pass membrane protein</topology>
    </subcellularLocation>
</comment>
<feature type="transmembrane region" description="Helical" evidence="7">
    <location>
        <begin position="60"/>
        <end position="82"/>
    </location>
</feature>
<evidence type="ECO:0000256" key="1">
    <source>
        <dbReference type="ARBA" id="ARBA00004651"/>
    </source>
</evidence>
<dbReference type="PANTHER" id="PTHR30213:SF0">
    <property type="entry name" value="UPF0761 MEMBRANE PROTEIN YIHY"/>
    <property type="match status" value="1"/>
</dbReference>
<evidence type="ECO:0000313" key="9">
    <source>
        <dbReference type="Proteomes" id="UP000531251"/>
    </source>
</evidence>
<comment type="caution">
    <text evidence="8">The sequence shown here is derived from an EMBL/GenBank/DDBJ whole genome shotgun (WGS) entry which is preliminary data.</text>
</comment>
<keyword evidence="3 7" id="KW-0812">Transmembrane</keyword>
<sequence length="321" mass="34565">MDDPTRASISPQSPEGRRLQVGGKVPRRLAELGVTERMFEIVKRVAIGTFNDGFTYAGNLAYLSLVTLFPFFIVATALASLVGRTGTGVHALEAFLQTVPPDVAELLRGPVVEVLNGRTGGLLWLGAAVGLWTTTGFIETIRGILRQAYGVSSSTPFWRYRIASIGMIVGAVVLVMLAFTFQVILTGIEQFLYRILPWATEAQRFASASKAVPAFALFGALFVLFYSLTPSQYRARCYPKWPGALFTTAWWLAVTGVLPWVLATMGGYGATYGSLAGVMVALIFFFLVGLGLVVGAELNAALAEVPDPGLEGDQAQEIQKT</sequence>
<keyword evidence="9" id="KW-1185">Reference proteome</keyword>
<evidence type="ECO:0000313" key="8">
    <source>
        <dbReference type="EMBL" id="NJB96041.1"/>
    </source>
</evidence>
<accession>A0A7X5XVD7</accession>